<dbReference type="EMBL" id="CASHSV030000311">
    <property type="protein sequence ID" value="CAJ2661051.1"/>
    <property type="molecule type" value="Genomic_DNA"/>
</dbReference>
<sequence length="111" mass="12193">MLLINNNMSLELEWESPTSSPPTPPSPLPISYGAGNRKYSFSASSTSSPPFSTPASAENLPLLHLHKTFDNPNVPSVFSVDRQDPPESESKSTCLKDLLAWFIHFLCSNTK</sequence>
<name>A0ACB0KXM0_TRIPR</name>
<evidence type="ECO:0000313" key="2">
    <source>
        <dbReference type="Proteomes" id="UP001177021"/>
    </source>
</evidence>
<organism evidence="1 2">
    <name type="scientific">Trifolium pratense</name>
    <name type="common">Red clover</name>
    <dbReference type="NCBI Taxonomy" id="57577"/>
    <lineage>
        <taxon>Eukaryota</taxon>
        <taxon>Viridiplantae</taxon>
        <taxon>Streptophyta</taxon>
        <taxon>Embryophyta</taxon>
        <taxon>Tracheophyta</taxon>
        <taxon>Spermatophyta</taxon>
        <taxon>Magnoliopsida</taxon>
        <taxon>eudicotyledons</taxon>
        <taxon>Gunneridae</taxon>
        <taxon>Pentapetalae</taxon>
        <taxon>rosids</taxon>
        <taxon>fabids</taxon>
        <taxon>Fabales</taxon>
        <taxon>Fabaceae</taxon>
        <taxon>Papilionoideae</taxon>
        <taxon>50 kb inversion clade</taxon>
        <taxon>NPAAA clade</taxon>
        <taxon>Hologalegina</taxon>
        <taxon>IRL clade</taxon>
        <taxon>Trifolieae</taxon>
        <taxon>Trifolium</taxon>
    </lineage>
</organism>
<protein>
    <submittedName>
        <fullName evidence="1">Uncharacterized protein</fullName>
    </submittedName>
</protein>
<comment type="caution">
    <text evidence="1">The sequence shown here is derived from an EMBL/GenBank/DDBJ whole genome shotgun (WGS) entry which is preliminary data.</text>
</comment>
<dbReference type="Proteomes" id="UP001177021">
    <property type="component" value="Unassembled WGS sequence"/>
</dbReference>
<keyword evidence="2" id="KW-1185">Reference proteome</keyword>
<accession>A0ACB0KXM0</accession>
<reference evidence="1" key="1">
    <citation type="submission" date="2023-10" db="EMBL/GenBank/DDBJ databases">
        <authorList>
            <person name="Rodriguez Cubillos JULIANA M."/>
            <person name="De Vega J."/>
        </authorList>
    </citation>
    <scope>NUCLEOTIDE SEQUENCE</scope>
</reference>
<gene>
    <name evidence="1" type="ORF">MILVUS5_LOCUS26854</name>
</gene>
<proteinExistence type="predicted"/>
<evidence type="ECO:0000313" key="1">
    <source>
        <dbReference type="EMBL" id="CAJ2661051.1"/>
    </source>
</evidence>